<dbReference type="Pfam" id="PF03269">
    <property type="entry name" value="DUF268"/>
    <property type="match status" value="1"/>
</dbReference>
<dbReference type="Proteomes" id="UP000694844">
    <property type="component" value="Chromosome 5"/>
</dbReference>
<keyword evidence="1" id="KW-1133">Transmembrane helix</keyword>
<organism evidence="2 3">
    <name type="scientific">Crassostrea virginica</name>
    <name type="common">Eastern oyster</name>
    <dbReference type="NCBI Taxonomy" id="6565"/>
    <lineage>
        <taxon>Eukaryota</taxon>
        <taxon>Metazoa</taxon>
        <taxon>Spiralia</taxon>
        <taxon>Lophotrochozoa</taxon>
        <taxon>Mollusca</taxon>
        <taxon>Bivalvia</taxon>
        <taxon>Autobranchia</taxon>
        <taxon>Pteriomorphia</taxon>
        <taxon>Ostreida</taxon>
        <taxon>Ostreoidea</taxon>
        <taxon>Ostreidae</taxon>
        <taxon>Crassostrea</taxon>
    </lineage>
</organism>
<dbReference type="OrthoDB" id="428346at2759"/>
<dbReference type="AlphaFoldDB" id="A0A8B8ENE6"/>
<sequence>MMKSSNLVQRRGIFKYLAAFAFVFFLTYLYHQQLMHEGPSQFTSDQLQSRNPVPIDYLKSKTGQETNKNYKQKLNPNGSSELKGYKLKNLTETVGDSLKLKSEEDMDATEFQKINSIRNSCGQLCHTSRTGTSGPFFDHVTAPIDCKSIYNNPYIDEGHSGPAPKTIPKEFWNEYTMENRVTIRGLYFNQKYLNSKARKPIWTKEYVDDYIRLASQGRMLGPYVHNESITLIEGIKHAPGIKNGRVLVVGSESPWVEAYVLNEGAKEVVTLEYGSIESKHPKIKTMIPSEFQKSFLNGSLGLFDAVVTFSSVEHSGLGRYGDRLNPWGDIIAVARTWCVTKDKGSLVIGVPYENGKDYVMYNAHRIYGKVRFPYLSTNWKQHFKSDHGGLQIAVVFTKTT</sequence>
<dbReference type="KEGG" id="cvn:111135520"/>
<keyword evidence="2" id="KW-1185">Reference proteome</keyword>
<gene>
    <name evidence="3" type="primary">LOC111135520</name>
</gene>
<evidence type="ECO:0000256" key="1">
    <source>
        <dbReference type="SAM" id="Phobius"/>
    </source>
</evidence>
<evidence type="ECO:0000313" key="2">
    <source>
        <dbReference type="Proteomes" id="UP000694844"/>
    </source>
</evidence>
<keyword evidence="1" id="KW-0812">Transmembrane</keyword>
<proteinExistence type="predicted"/>
<dbReference type="RefSeq" id="XP_022341373.1">
    <property type="nucleotide sequence ID" value="XM_022485665.1"/>
</dbReference>
<accession>A0A8B8ENE6</accession>
<dbReference type="GeneID" id="111135520"/>
<protein>
    <submittedName>
        <fullName evidence="3">Uncharacterized protein LOC111135520</fullName>
    </submittedName>
</protein>
<evidence type="ECO:0000313" key="3">
    <source>
        <dbReference type="RefSeq" id="XP_022341373.1"/>
    </source>
</evidence>
<name>A0A8B8ENE6_CRAVI</name>
<keyword evidence="1" id="KW-0472">Membrane</keyword>
<feature type="transmembrane region" description="Helical" evidence="1">
    <location>
        <begin position="12"/>
        <end position="31"/>
    </location>
</feature>
<dbReference type="InterPro" id="IPR004951">
    <property type="entry name" value="DUF268_CAE_spp"/>
</dbReference>
<reference evidence="3" key="1">
    <citation type="submission" date="2025-08" db="UniProtKB">
        <authorList>
            <consortium name="RefSeq"/>
        </authorList>
    </citation>
    <scope>IDENTIFICATION</scope>
    <source>
        <tissue evidence="3">Whole sample</tissue>
    </source>
</reference>